<sequence length="199" mass="22083">MKVQRLPYTTCLASAIRQNKGITQNVKYAANFSYIQQTRFNSTHTGAFGSLGTPIFQNSAFKQFVDSCVKSYESSKGETDSVMSEILRGHNLVLLMEGTMDKPKSLCAANIAKMFTLLQIDDLHTVDVLSNKEVFGYLCANMGEPVRNILFKGGKPIAGHDEILELFVNGKLLQALQVEKAKTRYSNKEFSGLLPIANY</sequence>
<dbReference type="GeneID" id="15807671"/>
<evidence type="ECO:0000313" key="1">
    <source>
        <dbReference type="EMBL" id="EKX74223.1"/>
    </source>
</evidence>
<keyword evidence="2" id="KW-1185">Reference proteome</keyword>
<dbReference type="OrthoDB" id="415696at2759"/>
<reference evidence="1 2" key="1">
    <citation type="journal article" date="2012" name="BMC Genomics">
        <title>Comparative genomic analysis and phylogenetic position of Theileria equi.</title>
        <authorList>
            <person name="Kappmeyer L.S."/>
            <person name="Thiagarajan M."/>
            <person name="Herndon D.R."/>
            <person name="Ramsay J.D."/>
            <person name="Caler E."/>
            <person name="Djikeng A."/>
            <person name="Gillespie J.J."/>
            <person name="Lau A.O."/>
            <person name="Roalson E.H."/>
            <person name="Silva J.C."/>
            <person name="Silva M.G."/>
            <person name="Suarez C.E."/>
            <person name="Ueti M.W."/>
            <person name="Nene V.M."/>
            <person name="Mealey R.H."/>
            <person name="Knowles D.P."/>
            <person name="Brayton K.A."/>
        </authorList>
    </citation>
    <scope>NUCLEOTIDE SEQUENCE [LARGE SCALE GENOMIC DNA]</scope>
    <source>
        <strain evidence="1 2">WA</strain>
    </source>
</reference>
<dbReference type="VEuPathDB" id="PiroplasmaDB:BEWA_042610"/>
<dbReference type="EMBL" id="ACOU01000002">
    <property type="protein sequence ID" value="EKX74223.1"/>
    <property type="molecule type" value="Genomic_DNA"/>
</dbReference>
<gene>
    <name evidence="1" type="ORF">BEWA_042610</name>
</gene>
<accession>L1LGF5</accession>
<dbReference type="SUPFAM" id="SSF52833">
    <property type="entry name" value="Thioredoxin-like"/>
    <property type="match status" value="1"/>
</dbReference>
<protein>
    <submittedName>
        <fullName evidence="1">Uncharacterized protein</fullName>
    </submittedName>
</protein>
<dbReference type="Gene3D" id="3.40.30.10">
    <property type="entry name" value="Glutaredoxin"/>
    <property type="match status" value="1"/>
</dbReference>
<name>L1LGF5_THEEQ</name>
<dbReference type="PROSITE" id="PS51354">
    <property type="entry name" value="GLUTAREDOXIN_2"/>
    <property type="match status" value="1"/>
</dbReference>
<dbReference type="RefSeq" id="XP_004833675.1">
    <property type="nucleotide sequence ID" value="XM_004833618.1"/>
</dbReference>
<dbReference type="KEGG" id="beq:BEWA_042610"/>
<dbReference type="AlphaFoldDB" id="L1LGF5"/>
<proteinExistence type="predicted"/>
<organism evidence="1 2">
    <name type="scientific">Theileria equi strain WA</name>
    <dbReference type="NCBI Taxonomy" id="1537102"/>
    <lineage>
        <taxon>Eukaryota</taxon>
        <taxon>Sar</taxon>
        <taxon>Alveolata</taxon>
        <taxon>Apicomplexa</taxon>
        <taxon>Aconoidasida</taxon>
        <taxon>Piroplasmida</taxon>
        <taxon>Theileriidae</taxon>
        <taxon>Theileria</taxon>
    </lineage>
</organism>
<dbReference type="InterPro" id="IPR036249">
    <property type="entry name" value="Thioredoxin-like_sf"/>
</dbReference>
<evidence type="ECO:0000313" key="2">
    <source>
        <dbReference type="Proteomes" id="UP000031512"/>
    </source>
</evidence>
<dbReference type="eggNOG" id="ENOG502SXF0">
    <property type="taxonomic scope" value="Eukaryota"/>
</dbReference>
<comment type="caution">
    <text evidence="1">The sequence shown here is derived from an EMBL/GenBank/DDBJ whole genome shotgun (WGS) entry which is preliminary data.</text>
</comment>
<dbReference type="Proteomes" id="UP000031512">
    <property type="component" value="Unassembled WGS sequence"/>
</dbReference>